<comment type="caution">
    <text evidence="1">The sequence shown here is derived from an EMBL/GenBank/DDBJ whole genome shotgun (WGS) entry which is preliminary data.</text>
</comment>
<evidence type="ECO:0000313" key="2">
    <source>
        <dbReference type="Proteomes" id="UP000708208"/>
    </source>
</evidence>
<dbReference type="AlphaFoldDB" id="A0A8J2LPB6"/>
<organism evidence="1 2">
    <name type="scientific">Allacma fusca</name>
    <dbReference type="NCBI Taxonomy" id="39272"/>
    <lineage>
        <taxon>Eukaryota</taxon>
        <taxon>Metazoa</taxon>
        <taxon>Ecdysozoa</taxon>
        <taxon>Arthropoda</taxon>
        <taxon>Hexapoda</taxon>
        <taxon>Collembola</taxon>
        <taxon>Symphypleona</taxon>
        <taxon>Sminthuridae</taxon>
        <taxon>Allacma</taxon>
    </lineage>
</organism>
<dbReference type="OrthoDB" id="619536at2759"/>
<gene>
    <name evidence="1" type="ORF">AFUS01_LOCUS36169</name>
</gene>
<sequence>LVQYPFNRKSSSETIVPNQTLLIFRVDHALLDALSAMELFRVVFQSPFAIPNPVLNGKIFSVWHKIILWISLPYVLSKALPILLHGRILGKRDPSKGWVYGATKMIPVDMIKGIKQKHSVGFHSVMRSIVNGGICRVLEKQKKLTPDNITTLSTFGTPDHTLGTTNHMKFAVDELPLKSSSSLGRLLATDAALKRSGGGMSSFASLYLCWATSMLPSAICSQFHKAMYYLGPSYILTVMPCTTTREFIDNMEIVDGYCLATLSLPIGMFVTVGGINNTQRINVSASPCILGTNDAPLTDLTTEFLQELEELASLNDC</sequence>
<protein>
    <recommendedName>
        <fullName evidence="3">O-acyltransferase WSD1 C-terminal domain-containing protein</fullName>
    </recommendedName>
</protein>
<dbReference type="Proteomes" id="UP000708208">
    <property type="component" value="Unassembled WGS sequence"/>
</dbReference>
<proteinExistence type="predicted"/>
<evidence type="ECO:0008006" key="3">
    <source>
        <dbReference type="Google" id="ProtNLM"/>
    </source>
</evidence>
<name>A0A8J2LPB6_9HEXA</name>
<accession>A0A8J2LPB6</accession>
<evidence type="ECO:0000313" key="1">
    <source>
        <dbReference type="EMBL" id="CAG7826100.1"/>
    </source>
</evidence>
<dbReference type="EMBL" id="CAJVCH010538625">
    <property type="protein sequence ID" value="CAG7826100.1"/>
    <property type="molecule type" value="Genomic_DNA"/>
</dbReference>
<keyword evidence="2" id="KW-1185">Reference proteome</keyword>
<feature type="non-terminal residue" evidence="1">
    <location>
        <position position="1"/>
    </location>
</feature>
<reference evidence="1" key="1">
    <citation type="submission" date="2021-06" db="EMBL/GenBank/DDBJ databases">
        <authorList>
            <person name="Hodson N. C."/>
            <person name="Mongue J. A."/>
            <person name="Jaron S. K."/>
        </authorList>
    </citation>
    <scope>NUCLEOTIDE SEQUENCE</scope>
</reference>